<evidence type="ECO:0000256" key="4">
    <source>
        <dbReference type="ARBA" id="ARBA00022475"/>
    </source>
</evidence>
<dbReference type="PANTHER" id="PTHR30614:SF0">
    <property type="entry name" value="L-CYSTINE TRANSPORT SYSTEM PERMEASE PROTEIN TCYL"/>
    <property type="match status" value="1"/>
</dbReference>
<feature type="transmembrane region" description="Helical" evidence="10">
    <location>
        <begin position="100"/>
        <end position="122"/>
    </location>
</feature>
<feature type="transmembrane region" description="Helical" evidence="10">
    <location>
        <begin position="212"/>
        <end position="234"/>
    </location>
</feature>
<accession>A0A4R1NFN2</accession>
<feature type="domain" description="ABC transmembrane type-1" evidence="11">
    <location>
        <begin position="25"/>
        <end position="231"/>
    </location>
</feature>
<keyword evidence="3 10" id="KW-0813">Transport</keyword>
<keyword evidence="5" id="KW-0997">Cell inner membrane</keyword>
<keyword evidence="4" id="KW-1003">Cell membrane</keyword>
<proteinExistence type="inferred from homology"/>
<dbReference type="Gene3D" id="1.10.3720.10">
    <property type="entry name" value="MetI-like"/>
    <property type="match status" value="1"/>
</dbReference>
<evidence type="ECO:0000259" key="11">
    <source>
        <dbReference type="PROSITE" id="PS50928"/>
    </source>
</evidence>
<comment type="subcellular location">
    <subcellularLocation>
        <location evidence="1">Cell inner membrane</location>
        <topology evidence="1">Multi-pass membrane protein</topology>
    </subcellularLocation>
    <subcellularLocation>
        <location evidence="10">Cell membrane</location>
        <topology evidence="10">Multi-pass membrane protein</topology>
    </subcellularLocation>
</comment>
<dbReference type="AlphaFoldDB" id="A0A4R1NFN2"/>
<evidence type="ECO:0000256" key="7">
    <source>
        <dbReference type="ARBA" id="ARBA00022970"/>
    </source>
</evidence>
<evidence type="ECO:0000256" key="1">
    <source>
        <dbReference type="ARBA" id="ARBA00004429"/>
    </source>
</evidence>
<reference evidence="12 13" key="1">
    <citation type="submission" date="2019-02" db="EMBL/GenBank/DDBJ databases">
        <title>Investigation of anaerobic lignin degradation for improved lignocellulosic biofuels.</title>
        <authorList>
            <person name="Deangelis K."/>
        </authorList>
    </citation>
    <scope>NUCLEOTIDE SEQUENCE [LARGE SCALE GENOMIC DNA]</scope>
    <source>
        <strain evidence="12 13">159R</strain>
    </source>
</reference>
<evidence type="ECO:0000256" key="8">
    <source>
        <dbReference type="ARBA" id="ARBA00022989"/>
    </source>
</evidence>
<dbReference type="PROSITE" id="PS50928">
    <property type="entry name" value="ABC_TM1"/>
    <property type="match status" value="1"/>
</dbReference>
<dbReference type="Proteomes" id="UP000294555">
    <property type="component" value="Unassembled WGS sequence"/>
</dbReference>
<dbReference type="EMBL" id="SJOI01000001">
    <property type="protein sequence ID" value="TCL06342.1"/>
    <property type="molecule type" value="Genomic_DNA"/>
</dbReference>
<protein>
    <submittedName>
        <fullName evidence="12">Polar amino acid transport system permease protein</fullName>
    </submittedName>
</protein>
<dbReference type="InterPro" id="IPR035906">
    <property type="entry name" value="MetI-like_sf"/>
</dbReference>
<dbReference type="GO" id="GO:0043190">
    <property type="term" value="C:ATP-binding cassette (ABC) transporter complex"/>
    <property type="evidence" value="ECO:0007669"/>
    <property type="project" value="InterPro"/>
</dbReference>
<dbReference type="SUPFAM" id="SSF161098">
    <property type="entry name" value="MetI-like"/>
    <property type="match status" value="1"/>
</dbReference>
<keyword evidence="6 10" id="KW-0812">Transmembrane</keyword>
<evidence type="ECO:0000256" key="5">
    <source>
        <dbReference type="ARBA" id="ARBA00022519"/>
    </source>
</evidence>
<dbReference type="NCBIfam" id="TIGR01726">
    <property type="entry name" value="HEQRo_perm_3TM"/>
    <property type="match status" value="1"/>
</dbReference>
<feature type="transmembrane region" description="Helical" evidence="10">
    <location>
        <begin position="67"/>
        <end position="88"/>
    </location>
</feature>
<dbReference type="InterPro" id="IPR000515">
    <property type="entry name" value="MetI-like"/>
</dbReference>
<comment type="similarity">
    <text evidence="2">Belongs to the binding-protein-dependent transport system permease family. HisMQ subfamily.</text>
</comment>
<dbReference type="CDD" id="cd06261">
    <property type="entry name" value="TM_PBP2"/>
    <property type="match status" value="1"/>
</dbReference>
<keyword evidence="8 10" id="KW-1133">Transmembrane helix</keyword>
<dbReference type="InterPro" id="IPR043429">
    <property type="entry name" value="ArtM/GltK/GlnP/TcyL/YhdX-like"/>
</dbReference>
<organism evidence="12 13">
    <name type="scientific">Sodalis ligni</name>
    <dbReference type="NCBI Taxonomy" id="2697027"/>
    <lineage>
        <taxon>Bacteria</taxon>
        <taxon>Pseudomonadati</taxon>
        <taxon>Pseudomonadota</taxon>
        <taxon>Gammaproteobacteria</taxon>
        <taxon>Enterobacterales</taxon>
        <taxon>Bruguierivoracaceae</taxon>
        <taxon>Sodalis</taxon>
    </lineage>
</organism>
<dbReference type="PANTHER" id="PTHR30614">
    <property type="entry name" value="MEMBRANE COMPONENT OF AMINO ACID ABC TRANSPORTER"/>
    <property type="match status" value="1"/>
</dbReference>
<dbReference type="RefSeq" id="WP_203523978.1">
    <property type="nucleotide sequence ID" value="NZ_CP075169.1"/>
</dbReference>
<keyword evidence="9 10" id="KW-0472">Membrane</keyword>
<evidence type="ECO:0000256" key="6">
    <source>
        <dbReference type="ARBA" id="ARBA00022692"/>
    </source>
</evidence>
<gene>
    <name evidence="12" type="ORF">EZJ58_4593</name>
</gene>
<dbReference type="InterPro" id="IPR010065">
    <property type="entry name" value="AA_ABC_transptr_permease_3TM"/>
</dbReference>
<keyword evidence="7" id="KW-0029">Amino-acid transport</keyword>
<sequence>MFTHIQLQFNTGFFLNFVFHPQPVLLEGLVLTVIAAIVAQLIGMALGILLAVSGMSRFLIFRSLNQLYIWFFRGTPVLVQLVLIYFGLPYLLGFDLFPSVLSLGPLAVSGALVAGIFSFGLHEAAYMSEITRSGIISIDKGQSEAAKALGMTPGLLMRKIILPQTIPVIFPALGNQFNNMLKTTALLSIIGVSEMFRVAEQLQAATFMTFEVYLGVSVYYLLLTAGWTLIQMLLERNMSRHLSAKTVKRAKNTPTNQLAELADES</sequence>
<evidence type="ECO:0000313" key="13">
    <source>
        <dbReference type="Proteomes" id="UP000294555"/>
    </source>
</evidence>
<dbReference type="GO" id="GO:0022857">
    <property type="term" value="F:transmembrane transporter activity"/>
    <property type="evidence" value="ECO:0007669"/>
    <property type="project" value="InterPro"/>
</dbReference>
<feature type="transmembrane region" description="Helical" evidence="10">
    <location>
        <begin position="29"/>
        <end position="55"/>
    </location>
</feature>
<dbReference type="Pfam" id="PF00528">
    <property type="entry name" value="BPD_transp_1"/>
    <property type="match status" value="1"/>
</dbReference>
<evidence type="ECO:0000256" key="2">
    <source>
        <dbReference type="ARBA" id="ARBA00010072"/>
    </source>
</evidence>
<name>A0A4R1NFN2_9GAMM</name>
<evidence type="ECO:0000256" key="10">
    <source>
        <dbReference type="RuleBase" id="RU363032"/>
    </source>
</evidence>
<comment type="caution">
    <text evidence="12">The sequence shown here is derived from an EMBL/GenBank/DDBJ whole genome shotgun (WGS) entry which is preliminary data.</text>
</comment>
<evidence type="ECO:0000256" key="9">
    <source>
        <dbReference type="ARBA" id="ARBA00023136"/>
    </source>
</evidence>
<evidence type="ECO:0000313" key="12">
    <source>
        <dbReference type="EMBL" id="TCL06342.1"/>
    </source>
</evidence>
<dbReference type="GO" id="GO:0006865">
    <property type="term" value="P:amino acid transport"/>
    <property type="evidence" value="ECO:0007669"/>
    <property type="project" value="UniProtKB-KW"/>
</dbReference>
<evidence type="ECO:0000256" key="3">
    <source>
        <dbReference type="ARBA" id="ARBA00022448"/>
    </source>
</evidence>
<keyword evidence="13" id="KW-1185">Reference proteome</keyword>